<evidence type="ECO:0000313" key="2">
    <source>
        <dbReference type="Proteomes" id="UP000007841"/>
    </source>
</evidence>
<protein>
    <submittedName>
        <fullName evidence="1">Uncharacterized protein</fullName>
    </submittedName>
</protein>
<name>A0A0H3GT85_KLEPH</name>
<dbReference type="STRING" id="1125630.KPHS_44920"/>
<dbReference type="RefSeq" id="WP_004154311.1">
    <property type="nucleotide sequence ID" value="NC_016845.1"/>
</dbReference>
<proteinExistence type="predicted"/>
<dbReference type="Proteomes" id="UP000007841">
    <property type="component" value="Chromosome"/>
</dbReference>
<dbReference type="RefSeq" id="YP_005228792.1">
    <property type="nucleotide sequence ID" value="NC_016845.1"/>
</dbReference>
<dbReference type="HOGENOM" id="CLU_601152_0_0_6"/>
<dbReference type="AlphaFoldDB" id="A0A0H3GT85"/>
<dbReference type="EMBL" id="CP003200">
    <property type="protein sequence ID" value="AEW63190.1"/>
    <property type="molecule type" value="Genomic_DNA"/>
</dbReference>
<evidence type="ECO:0000313" key="1">
    <source>
        <dbReference type="EMBL" id="AEW63190.1"/>
    </source>
</evidence>
<dbReference type="GeneID" id="11849545"/>
<accession>A0A0H3GT85</accession>
<keyword evidence="2" id="KW-1185">Reference proteome</keyword>
<sequence>MALKAFPRVKVRKDYNGKVVAIKKKLSGYDDASFITMMYDHFQTILKPELGISSNFPWCCFLALKWKLSEPLKRNVSPMNKRDFIDIVNRIYNLQNEVSGFFDDKKVLLSLRRMIINQQLYQAPMKLELNTLARQYYWYCNYDGGYFDKVFQETHGITLESYYKISAYFAMMSCIDNGKESEYIPVRLYLIHLIPMFGTDIVKKYLDLVSVKWNELRGFMSGFKDIKQRESEYYLDPPMMMKPFILIDEGLIILSKHLLRASLSSLVPTLLKDKHGSSYKDRFAKVMESYIGSILNELPSKIISEKEIISIYKQNEVQSKTVDFIVREDVGTVYIDSKAIEPDKIIKHSNSAKSIKERLANSFIKGVIQGMDCAYNMNEIDKKEKCIKDSLIIITHMDHYIPTGKMIEDVLDGSFFGMFENKYGELPINKNRIYYMTIDEFEFMIEVCCNKNVSITSIIDSCSDNDAATSSQKFNVMMHLHQLSPEGISDRKVIVENRDYLFDDLINSMQKSSSLWDGRVKEYLAVRKYLQS</sequence>
<organism evidence="1 2">
    <name type="scientific">Klebsiella pneumoniae subsp. pneumoniae (strain HS11286)</name>
    <dbReference type="NCBI Taxonomy" id="1125630"/>
    <lineage>
        <taxon>Bacteria</taxon>
        <taxon>Pseudomonadati</taxon>
        <taxon>Pseudomonadota</taxon>
        <taxon>Gammaproteobacteria</taxon>
        <taxon>Enterobacterales</taxon>
        <taxon>Enterobacteriaceae</taxon>
        <taxon>Klebsiella/Raoultella group</taxon>
        <taxon>Klebsiella</taxon>
        <taxon>Klebsiella pneumoniae complex</taxon>
    </lineage>
</organism>
<reference evidence="1 2" key="1">
    <citation type="journal article" date="2012" name="J. Bacteriol.">
        <title>Complete genome sequence of Klebsiella pneumoniae subsp. pneumoniae HS11286, a multidrug-resistant strain isolated from human sputum.</title>
        <authorList>
            <person name="Liu P."/>
            <person name="Li P."/>
            <person name="Jiang X."/>
            <person name="Bi D."/>
            <person name="Xie Y."/>
            <person name="Tai C."/>
            <person name="Deng Z."/>
            <person name="Rajakumar K."/>
            <person name="Ou H.Y."/>
        </authorList>
    </citation>
    <scope>NUCLEOTIDE SEQUENCE [LARGE SCALE GENOMIC DNA]</scope>
    <source>
        <strain evidence="1 2">HS11286</strain>
    </source>
</reference>
<dbReference type="PATRIC" id="fig|1125630.4.peg.4389"/>
<gene>
    <name evidence="1" type="ordered locus">KPHS_44920</name>
</gene>
<dbReference type="KEGG" id="kpm:KPHS_44920"/>